<protein>
    <submittedName>
        <fullName evidence="4">Histidine kinase</fullName>
    </submittedName>
</protein>
<sequence>MNEINIIGKILIIDDESINAETMKDTLEDVNYQVSLAANAQAAKIIIQEQSFDLVMMDVWMPGQDGMSLLEEWIQAGFSTPIVMMSGHAEHKDVVKAIKLGAVDFLKKPLHDILPFVRRILSEQVFKNNGNSNGITGIDFDAPLKVARNIFEKEYFDHHLQKNNYNIAAVAALAGLERTTLYRKLKDLGIDKNKA</sequence>
<proteinExistence type="predicted"/>
<dbReference type="GO" id="GO:0043565">
    <property type="term" value="F:sequence-specific DNA binding"/>
    <property type="evidence" value="ECO:0007669"/>
    <property type="project" value="InterPro"/>
</dbReference>
<dbReference type="Proteomes" id="UP000058020">
    <property type="component" value="Chromosome"/>
</dbReference>
<evidence type="ECO:0000259" key="3">
    <source>
        <dbReference type="PROSITE" id="PS50110"/>
    </source>
</evidence>
<feature type="domain" description="Response regulatory" evidence="3">
    <location>
        <begin position="9"/>
        <end position="123"/>
    </location>
</feature>
<accession>A0A0M5LEZ1</accession>
<dbReference type="OrthoDB" id="9800897at2"/>
<dbReference type="Gene3D" id="1.10.10.60">
    <property type="entry name" value="Homeodomain-like"/>
    <property type="match status" value="1"/>
</dbReference>
<keyword evidence="4" id="KW-0418">Kinase</keyword>
<keyword evidence="4" id="KW-0808">Transferase</keyword>
<feature type="modified residue" description="4-aspartylphosphate" evidence="2">
    <location>
        <position position="58"/>
    </location>
</feature>
<keyword evidence="1 2" id="KW-0597">Phosphoprotein</keyword>
<dbReference type="InterPro" id="IPR050595">
    <property type="entry name" value="Bact_response_regulator"/>
</dbReference>
<dbReference type="Pfam" id="PF02954">
    <property type="entry name" value="HTH_8"/>
    <property type="match status" value="1"/>
</dbReference>
<dbReference type="InterPro" id="IPR001789">
    <property type="entry name" value="Sig_transdc_resp-reg_receiver"/>
</dbReference>
<dbReference type="PROSITE" id="PS50110">
    <property type="entry name" value="RESPONSE_REGULATORY"/>
    <property type="match status" value="1"/>
</dbReference>
<dbReference type="GO" id="GO:0016301">
    <property type="term" value="F:kinase activity"/>
    <property type="evidence" value="ECO:0007669"/>
    <property type="project" value="UniProtKB-KW"/>
</dbReference>
<dbReference type="InterPro" id="IPR009057">
    <property type="entry name" value="Homeodomain-like_sf"/>
</dbReference>
<dbReference type="InterPro" id="IPR011006">
    <property type="entry name" value="CheY-like_superfamily"/>
</dbReference>
<dbReference type="AlphaFoldDB" id="A0A0M5LEZ1"/>
<dbReference type="KEGG" id="tho:SP60_01185"/>
<dbReference type="Pfam" id="PF00072">
    <property type="entry name" value="Response_reg"/>
    <property type="match status" value="1"/>
</dbReference>
<dbReference type="GO" id="GO:0000160">
    <property type="term" value="P:phosphorelay signal transduction system"/>
    <property type="evidence" value="ECO:0007669"/>
    <property type="project" value="InterPro"/>
</dbReference>
<dbReference type="PANTHER" id="PTHR44591:SF3">
    <property type="entry name" value="RESPONSE REGULATORY DOMAIN-CONTAINING PROTEIN"/>
    <property type="match status" value="1"/>
</dbReference>
<evidence type="ECO:0000256" key="2">
    <source>
        <dbReference type="PROSITE-ProRule" id="PRU00169"/>
    </source>
</evidence>
<dbReference type="Gene3D" id="3.40.50.2300">
    <property type="match status" value="1"/>
</dbReference>
<dbReference type="InterPro" id="IPR002197">
    <property type="entry name" value="HTH_Fis"/>
</dbReference>
<gene>
    <name evidence="4" type="ORF">SP60_01185</name>
</gene>
<dbReference type="SUPFAM" id="SSF52172">
    <property type="entry name" value="CheY-like"/>
    <property type="match status" value="1"/>
</dbReference>
<dbReference type="SMART" id="SM00448">
    <property type="entry name" value="REC"/>
    <property type="match status" value="1"/>
</dbReference>
<dbReference type="PANTHER" id="PTHR44591">
    <property type="entry name" value="STRESS RESPONSE REGULATOR PROTEIN 1"/>
    <property type="match status" value="1"/>
</dbReference>
<dbReference type="STRING" id="1705394.SP60_01185"/>
<dbReference type="EMBL" id="CP010552">
    <property type="protein sequence ID" value="ALE53178.1"/>
    <property type="molecule type" value="Genomic_DNA"/>
</dbReference>
<reference evidence="4 5" key="1">
    <citation type="journal article" date="2015" name="Genome Announc.">
        <title>Genome Sequence of 'Candidatus Thioglobus autotrophica' Strain EF1, a Chemoautotroph from the SUP05 Clade of Marine Gammaproteobacteria.</title>
        <authorList>
            <person name="Shah V."/>
            <person name="Morris R.M."/>
        </authorList>
    </citation>
    <scope>NUCLEOTIDE SEQUENCE [LARGE SCALE GENOMIC DNA]</scope>
    <source>
        <strain evidence="4 5">EF1</strain>
    </source>
</reference>
<evidence type="ECO:0000256" key="1">
    <source>
        <dbReference type="ARBA" id="ARBA00022553"/>
    </source>
</evidence>
<name>A0A0M5LEZ1_9GAMM</name>
<organism evidence="4 5">
    <name type="scientific">Candidatus Thioglobus autotrophicus</name>
    <dbReference type="NCBI Taxonomy" id="1705394"/>
    <lineage>
        <taxon>Bacteria</taxon>
        <taxon>Pseudomonadati</taxon>
        <taxon>Pseudomonadota</taxon>
        <taxon>Gammaproteobacteria</taxon>
        <taxon>Candidatus Pseudothioglobaceae</taxon>
        <taxon>Candidatus Thioglobus</taxon>
    </lineage>
</organism>
<keyword evidence="5" id="KW-1185">Reference proteome</keyword>
<evidence type="ECO:0000313" key="4">
    <source>
        <dbReference type="EMBL" id="ALE53178.1"/>
    </source>
</evidence>
<dbReference type="SUPFAM" id="SSF46689">
    <property type="entry name" value="Homeodomain-like"/>
    <property type="match status" value="1"/>
</dbReference>
<evidence type="ECO:0000313" key="5">
    <source>
        <dbReference type="Proteomes" id="UP000058020"/>
    </source>
</evidence>
<dbReference type="RefSeq" id="WP_053952177.1">
    <property type="nucleotide sequence ID" value="NZ_CP010552.1"/>
</dbReference>